<dbReference type="PROSITE" id="PS01182">
    <property type="entry name" value="GLYCOSYL_HYDROL_F35"/>
    <property type="match status" value="1"/>
</dbReference>
<feature type="domain" description="F5/8 type C" evidence="4">
    <location>
        <begin position="682"/>
        <end position="788"/>
    </location>
</feature>
<gene>
    <name evidence="5" type="primary">bga_4</name>
    <name evidence="5" type="ORF">GALL_191190</name>
</gene>
<dbReference type="InterPro" id="IPR031330">
    <property type="entry name" value="Gly_Hdrlase_35_cat"/>
</dbReference>
<dbReference type="GO" id="GO:0005975">
    <property type="term" value="P:carbohydrate metabolic process"/>
    <property type="evidence" value="ECO:0007669"/>
    <property type="project" value="InterPro"/>
</dbReference>
<keyword evidence="3 5" id="KW-0326">Glycosidase</keyword>
<dbReference type="InterPro" id="IPR019801">
    <property type="entry name" value="Glyco_hydro_35_CS"/>
</dbReference>
<accession>A0A1J5SF96</accession>
<dbReference type="InterPro" id="IPR000421">
    <property type="entry name" value="FA58C"/>
</dbReference>
<dbReference type="EMBL" id="MLJW01000113">
    <property type="protein sequence ID" value="OIQ98877.1"/>
    <property type="molecule type" value="Genomic_DNA"/>
</dbReference>
<reference evidence="5" key="1">
    <citation type="submission" date="2016-10" db="EMBL/GenBank/DDBJ databases">
        <title>Sequence of Gallionella enrichment culture.</title>
        <authorList>
            <person name="Poehlein A."/>
            <person name="Muehling M."/>
            <person name="Daniel R."/>
        </authorList>
    </citation>
    <scope>NUCLEOTIDE SEQUENCE</scope>
</reference>
<dbReference type="InterPro" id="IPR048913">
    <property type="entry name" value="BetaGal_gal-bd"/>
</dbReference>
<comment type="caution">
    <text evidence="5">The sequence shown here is derived from an EMBL/GenBank/DDBJ whole genome shotgun (WGS) entry which is preliminary data.</text>
</comment>
<dbReference type="Pfam" id="PF00754">
    <property type="entry name" value="F5_F8_type_C"/>
    <property type="match status" value="1"/>
</dbReference>
<dbReference type="EC" id="3.2.1.23" evidence="5"/>
<dbReference type="PRINTS" id="PR00742">
    <property type="entry name" value="GLHYDRLASE35"/>
</dbReference>
<keyword evidence="2 5" id="KW-0378">Hydrolase</keyword>
<evidence type="ECO:0000256" key="3">
    <source>
        <dbReference type="ARBA" id="ARBA00023295"/>
    </source>
</evidence>
<evidence type="ECO:0000256" key="1">
    <source>
        <dbReference type="ARBA" id="ARBA00009809"/>
    </source>
</evidence>
<dbReference type="InterPro" id="IPR017853">
    <property type="entry name" value="GH"/>
</dbReference>
<dbReference type="InterPro" id="IPR008979">
    <property type="entry name" value="Galactose-bd-like_sf"/>
</dbReference>
<evidence type="ECO:0000259" key="4">
    <source>
        <dbReference type="PROSITE" id="PS50022"/>
    </source>
</evidence>
<dbReference type="SUPFAM" id="SSF49785">
    <property type="entry name" value="Galactose-binding domain-like"/>
    <property type="match status" value="2"/>
</dbReference>
<dbReference type="SUPFAM" id="SSF51445">
    <property type="entry name" value="(Trans)glycosidases"/>
    <property type="match status" value="1"/>
</dbReference>
<dbReference type="Pfam" id="PF21467">
    <property type="entry name" value="BetaGal_gal-bd"/>
    <property type="match status" value="1"/>
</dbReference>
<comment type="similarity">
    <text evidence="1">Belongs to the glycosyl hydrolase 35 family.</text>
</comment>
<dbReference type="Pfam" id="PF21317">
    <property type="entry name" value="BetaGal_ABD_1"/>
    <property type="match status" value="1"/>
</dbReference>
<proteinExistence type="inferred from homology"/>
<dbReference type="Gene3D" id="2.60.120.260">
    <property type="entry name" value="Galactose-binding domain-like"/>
    <property type="match status" value="3"/>
</dbReference>
<dbReference type="PANTHER" id="PTHR23421">
    <property type="entry name" value="BETA-GALACTOSIDASE RELATED"/>
    <property type="match status" value="1"/>
</dbReference>
<evidence type="ECO:0000313" key="5">
    <source>
        <dbReference type="EMBL" id="OIQ98877.1"/>
    </source>
</evidence>
<dbReference type="AlphaFoldDB" id="A0A1J5SF96"/>
<dbReference type="Pfam" id="PF01301">
    <property type="entry name" value="Glyco_hydro_35"/>
    <property type="match status" value="1"/>
</dbReference>
<dbReference type="InterPro" id="IPR048912">
    <property type="entry name" value="BetaGal1-like_ABD1"/>
</dbReference>
<name>A0A1J5SF96_9ZZZZ</name>
<evidence type="ECO:0000256" key="2">
    <source>
        <dbReference type="ARBA" id="ARBA00022801"/>
    </source>
</evidence>
<dbReference type="InterPro" id="IPR001944">
    <property type="entry name" value="Glycoside_Hdrlase_35"/>
</dbReference>
<dbReference type="PROSITE" id="PS50022">
    <property type="entry name" value="FA58C_3"/>
    <property type="match status" value="1"/>
</dbReference>
<sequence length="788" mass="87181">MKRKPFLIPYSLLAALIISLSLTRPAQASAPAEHHFEIGTDAFLLDGHPFEIRCGEVHAARVPREYWRNRLRLVKAMGLNAVCAYVFWNQVEPHPGQFDWSGQADIAEFCREAQQEGLWVILRPGPYACAEWEMGGLPWWLLKDDGIRLRSRDPRFIAAARSYLAAVGRELAPLQVTHGGPILMVQVENEYGFYGKDAGYMGEIRSALRDAGFDVPLFACNPTAHLRDGYRPDLFPVVNFGSDPAGAFKALRKILPRGPLMCGEFYPGWFDTWGAPHHTGNTARYLADLGTMLKMGASFSIYMVHGGTTFGFFTGADRPFKPDTSSYDYDAPISEAGWVTPKFFATRALLSKYLQPGETLPEVPPRNPVITIAPVRATSVAPLFSNLPTPIADETPRNMEAYDQGYGCILYRTTLPAGPAATLGAAAIHDIGQVFLDGRRIGFTDRRSRSYTVRLPARDRAETLDILVEAMGRVNFGVEVHDRKGIHGPVTLAPDGGAAAVLRGWQVFRLPFDKAMLAGLRYGASAKQPGATGMPGFWRTTVHLDHTGDCFLDMRPWSKGFVWVNGHNLGRFWDIGPQQTMYVPGPWLKRGDNEIVVLDLLGPREPVIAALDHPILNDLRPGLDFAHERRKAVHLKADFGAPALTDRFAPGAELQEVQLPKPARGRYFCLEALSAQDGKPFASIAELTLLDAAGRPLSTDGWTIAYVDSEERVRADGTAENAFDGQITSYWHTQEGAAQPGFPHRLIIDLGRDRVIGGFRYVPRQGEGDVTGRIKDYRVYVGDDLVRK</sequence>
<dbReference type="GO" id="GO:0004565">
    <property type="term" value="F:beta-galactosidase activity"/>
    <property type="evidence" value="ECO:0007669"/>
    <property type="project" value="UniProtKB-EC"/>
</dbReference>
<dbReference type="Gene3D" id="3.20.20.80">
    <property type="entry name" value="Glycosidases"/>
    <property type="match status" value="1"/>
</dbReference>
<organism evidence="5">
    <name type="scientific">mine drainage metagenome</name>
    <dbReference type="NCBI Taxonomy" id="410659"/>
    <lineage>
        <taxon>unclassified sequences</taxon>
        <taxon>metagenomes</taxon>
        <taxon>ecological metagenomes</taxon>
    </lineage>
</organism>
<protein>
    <submittedName>
        <fullName evidence="5">Beta-galactosidase</fullName>
        <ecNumber evidence="5">3.2.1.23</ecNumber>
    </submittedName>
</protein>